<name>A0A4U5M7J8_STECR</name>
<evidence type="ECO:0000313" key="3">
    <source>
        <dbReference type="Proteomes" id="UP000298663"/>
    </source>
</evidence>
<feature type="region of interest" description="Disordered" evidence="1">
    <location>
        <begin position="1"/>
        <end position="25"/>
    </location>
</feature>
<protein>
    <submittedName>
        <fullName evidence="2">Uncharacterized protein</fullName>
    </submittedName>
</protein>
<proteinExistence type="predicted"/>
<keyword evidence="3" id="KW-1185">Reference proteome</keyword>
<gene>
    <name evidence="2" type="ORF">L596_025363</name>
</gene>
<dbReference type="Proteomes" id="UP000298663">
    <property type="component" value="Unassembled WGS sequence"/>
</dbReference>
<dbReference type="AlphaFoldDB" id="A0A4U5M7J8"/>
<evidence type="ECO:0000313" key="2">
    <source>
        <dbReference type="EMBL" id="TKR64886.1"/>
    </source>
</evidence>
<dbReference type="EMBL" id="AZBU02000009">
    <property type="protein sequence ID" value="TKR64886.1"/>
    <property type="molecule type" value="Genomic_DNA"/>
</dbReference>
<organism evidence="2 3">
    <name type="scientific">Steinernema carpocapsae</name>
    <name type="common">Entomopathogenic nematode</name>
    <dbReference type="NCBI Taxonomy" id="34508"/>
    <lineage>
        <taxon>Eukaryota</taxon>
        <taxon>Metazoa</taxon>
        <taxon>Ecdysozoa</taxon>
        <taxon>Nematoda</taxon>
        <taxon>Chromadorea</taxon>
        <taxon>Rhabditida</taxon>
        <taxon>Tylenchina</taxon>
        <taxon>Panagrolaimomorpha</taxon>
        <taxon>Strongyloidoidea</taxon>
        <taxon>Steinernematidae</taxon>
        <taxon>Steinernema</taxon>
    </lineage>
</organism>
<reference evidence="2 3" key="2">
    <citation type="journal article" date="2019" name="G3 (Bethesda)">
        <title>Hybrid Assembly of the Genome of the Entomopathogenic Nematode Steinernema carpocapsae Identifies the X-Chromosome.</title>
        <authorList>
            <person name="Serra L."/>
            <person name="Macchietto M."/>
            <person name="Macias-Munoz A."/>
            <person name="McGill C.J."/>
            <person name="Rodriguez I.M."/>
            <person name="Rodriguez B."/>
            <person name="Murad R."/>
            <person name="Mortazavi A."/>
        </authorList>
    </citation>
    <scope>NUCLEOTIDE SEQUENCE [LARGE SCALE GENOMIC DNA]</scope>
    <source>
        <strain evidence="2 3">ALL</strain>
    </source>
</reference>
<comment type="caution">
    <text evidence="2">The sequence shown here is derived from an EMBL/GenBank/DDBJ whole genome shotgun (WGS) entry which is preliminary data.</text>
</comment>
<feature type="region of interest" description="Disordered" evidence="1">
    <location>
        <begin position="71"/>
        <end position="100"/>
    </location>
</feature>
<evidence type="ECO:0000256" key="1">
    <source>
        <dbReference type="SAM" id="MobiDB-lite"/>
    </source>
</evidence>
<reference evidence="2 3" key="1">
    <citation type="journal article" date="2015" name="Genome Biol.">
        <title>Comparative genomics of Steinernema reveals deeply conserved gene regulatory networks.</title>
        <authorList>
            <person name="Dillman A.R."/>
            <person name="Macchietto M."/>
            <person name="Porter C.F."/>
            <person name="Rogers A."/>
            <person name="Williams B."/>
            <person name="Antoshechkin I."/>
            <person name="Lee M.M."/>
            <person name="Goodwin Z."/>
            <person name="Lu X."/>
            <person name="Lewis E.E."/>
            <person name="Goodrich-Blair H."/>
            <person name="Stock S.P."/>
            <person name="Adams B.J."/>
            <person name="Sternberg P.W."/>
            <person name="Mortazavi A."/>
        </authorList>
    </citation>
    <scope>NUCLEOTIDE SEQUENCE [LARGE SCALE GENOMIC DNA]</scope>
    <source>
        <strain evidence="2 3">ALL</strain>
    </source>
</reference>
<sequence length="100" mass="11495">MRSSGSHDLPRFQSKPGVIASGRRGRSGVFSCSLLNKTGNQSLNWRNWKKDFENRLGWAVLVFLKKMENDDEEMVMEPESNKPRSQTHPSRHGENYTSEI</sequence>
<accession>A0A4U5M7J8</accession>